<dbReference type="PANTHER" id="PTHR23128">
    <property type="entry name" value="SERPENTINE RECEPTOR, CLASS E (EPSILON)-RELATED"/>
    <property type="match status" value="1"/>
</dbReference>
<dbReference type="InterPro" id="IPR004151">
    <property type="entry name" value="7TM_GPCR_serpentine_rcpt_Sre"/>
</dbReference>
<feature type="transmembrane region" description="Helical" evidence="2">
    <location>
        <begin position="249"/>
        <end position="269"/>
    </location>
</feature>
<evidence type="ECO:0000256" key="1">
    <source>
        <dbReference type="ARBA" id="ARBA00006803"/>
    </source>
</evidence>
<feature type="transmembrane region" description="Helical" evidence="2">
    <location>
        <begin position="63"/>
        <end position="85"/>
    </location>
</feature>
<keyword evidence="2" id="KW-0812">Transmembrane</keyword>
<proteinExistence type="inferred from homology"/>
<dbReference type="SUPFAM" id="SSF81321">
    <property type="entry name" value="Family A G protein-coupled receptor-like"/>
    <property type="match status" value="1"/>
</dbReference>
<comment type="similarity">
    <text evidence="1">Belongs to the nematode receptor-like protein sre family.</text>
</comment>
<keyword evidence="2" id="KW-0472">Membrane</keyword>
<keyword evidence="4" id="KW-1185">Reference proteome</keyword>
<feature type="transmembrane region" description="Helical" evidence="2">
    <location>
        <begin position="27"/>
        <end position="51"/>
    </location>
</feature>
<feature type="transmembrane region" description="Helical" evidence="2">
    <location>
        <begin position="97"/>
        <end position="116"/>
    </location>
</feature>
<keyword evidence="2" id="KW-1133">Transmembrane helix</keyword>
<protein>
    <submittedName>
        <fullName evidence="3">Sre G protein-coupled chemoreceptor domain-containing protein</fullName>
    </submittedName>
</protein>
<dbReference type="GO" id="GO:0007606">
    <property type="term" value="P:sensory perception of chemical stimulus"/>
    <property type="evidence" value="ECO:0007669"/>
    <property type="project" value="InterPro"/>
</dbReference>
<dbReference type="EMBL" id="JAKKPZ010000056">
    <property type="protein sequence ID" value="KAI1705490.1"/>
    <property type="molecule type" value="Genomic_DNA"/>
</dbReference>
<sequence length="328" mass="37451">MALPNSPREIILMDFSNHSQPGFRAVALLYAELGFHAIAIPLNTFFVILLIKHGMIHTNLRGVYAISLIIGSLARIPIIVINININLLFQIDRKAVYFYYIHDVSICNHLFIMIPITVERIIATMRSKHYEKETRPFFGIISTFIMQICSYGVCVNITEQIALAELIGNQIVYIIPHFPLIMIGCAIAVFCITVICVVKYQYSENIRTSAQLVPLIVISLICNTLITITWFLSFQFTSLNYSMKQAQDIILAISSVTIPITAIFFHPFLRRAALRHLHHRNKSHVGSEEELPGFSKNGPKSLITGEQLIVRREQERDLYFENLRKSWS</sequence>
<dbReference type="Proteomes" id="UP001201812">
    <property type="component" value="Unassembled WGS sequence"/>
</dbReference>
<evidence type="ECO:0000313" key="3">
    <source>
        <dbReference type="EMBL" id="KAI1705490.1"/>
    </source>
</evidence>
<dbReference type="Pfam" id="PF03125">
    <property type="entry name" value="Sre"/>
    <property type="match status" value="1"/>
</dbReference>
<comment type="caution">
    <text evidence="3">The sequence shown here is derived from an EMBL/GenBank/DDBJ whole genome shotgun (WGS) entry which is preliminary data.</text>
</comment>
<dbReference type="PANTHER" id="PTHR23128:SF132">
    <property type="entry name" value="SERPENTINE RECEPTOR, CLASS E (EPSILON)-RELATED"/>
    <property type="match status" value="1"/>
</dbReference>
<accession>A0AAD4MVX0</accession>
<name>A0AAD4MVX0_9BILA</name>
<feature type="transmembrane region" description="Helical" evidence="2">
    <location>
        <begin position="137"/>
        <end position="158"/>
    </location>
</feature>
<feature type="transmembrane region" description="Helical" evidence="2">
    <location>
        <begin position="178"/>
        <end position="200"/>
    </location>
</feature>
<evidence type="ECO:0000313" key="4">
    <source>
        <dbReference type="Proteomes" id="UP001201812"/>
    </source>
</evidence>
<dbReference type="AlphaFoldDB" id="A0AAD4MVX0"/>
<dbReference type="GO" id="GO:0016020">
    <property type="term" value="C:membrane"/>
    <property type="evidence" value="ECO:0007669"/>
    <property type="project" value="InterPro"/>
</dbReference>
<reference evidence="3" key="1">
    <citation type="submission" date="2022-01" db="EMBL/GenBank/DDBJ databases">
        <title>Genome Sequence Resource for Two Populations of Ditylenchus destructor, the Migratory Endoparasitic Phytonematode.</title>
        <authorList>
            <person name="Zhang H."/>
            <person name="Lin R."/>
            <person name="Xie B."/>
        </authorList>
    </citation>
    <scope>NUCLEOTIDE SEQUENCE</scope>
    <source>
        <strain evidence="3">BazhouSP</strain>
    </source>
</reference>
<organism evidence="3 4">
    <name type="scientific">Ditylenchus destructor</name>
    <dbReference type="NCBI Taxonomy" id="166010"/>
    <lineage>
        <taxon>Eukaryota</taxon>
        <taxon>Metazoa</taxon>
        <taxon>Ecdysozoa</taxon>
        <taxon>Nematoda</taxon>
        <taxon>Chromadorea</taxon>
        <taxon>Rhabditida</taxon>
        <taxon>Tylenchina</taxon>
        <taxon>Tylenchomorpha</taxon>
        <taxon>Sphaerularioidea</taxon>
        <taxon>Anguinidae</taxon>
        <taxon>Anguininae</taxon>
        <taxon>Ditylenchus</taxon>
    </lineage>
</organism>
<evidence type="ECO:0000256" key="2">
    <source>
        <dbReference type="SAM" id="Phobius"/>
    </source>
</evidence>
<feature type="transmembrane region" description="Helical" evidence="2">
    <location>
        <begin position="212"/>
        <end position="237"/>
    </location>
</feature>
<gene>
    <name evidence="3" type="ORF">DdX_13630</name>
</gene>